<gene>
    <name evidence="1" type="ORF">DACRYDRAFT_89866</name>
</gene>
<protein>
    <submittedName>
        <fullName evidence="1">Uncharacterized protein</fullName>
    </submittedName>
</protein>
<dbReference type="EMBL" id="JH795867">
    <property type="protein sequence ID" value="EJU00378.1"/>
    <property type="molecule type" value="Genomic_DNA"/>
</dbReference>
<evidence type="ECO:0000313" key="2">
    <source>
        <dbReference type="Proteomes" id="UP000030653"/>
    </source>
</evidence>
<dbReference type="HOGENOM" id="CLU_1896149_0_0_1"/>
<accession>M5G9B0</accession>
<keyword evidence="2" id="KW-1185">Reference proteome</keyword>
<reference evidence="1 2" key="1">
    <citation type="journal article" date="2012" name="Science">
        <title>The Paleozoic origin of enzymatic lignin decomposition reconstructed from 31 fungal genomes.</title>
        <authorList>
            <person name="Floudas D."/>
            <person name="Binder M."/>
            <person name="Riley R."/>
            <person name="Barry K."/>
            <person name="Blanchette R.A."/>
            <person name="Henrissat B."/>
            <person name="Martinez A.T."/>
            <person name="Otillar R."/>
            <person name="Spatafora J.W."/>
            <person name="Yadav J.S."/>
            <person name="Aerts A."/>
            <person name="Benoit I."/>
            <person name="Boyd A."/>
            <person name="Carlson A."/>
            <person name="Copeland A."/>
            <person name="Coutinho P.M."/>
            <person name="de Vries R.P."/>
            <person name="Ferreira P."/>
            <person name="Findley K."/>
            <person name="Foster B."/>
            <person name="Gaskell J."/>
            <person name="Glotzer D."/>
            <person name="Gorecki P."/>
            <person name="Heitman J."/>
            <person name="Hesse C."/>
            <person name="Hori C."/>
            <person name="Igarashi K."/>
            <person name="Jurgens J.A."/>
            <person name="Kallen N."/>
            <person name="Kersten P."/>
            <person name="Kohler A."/>
            <person name="Kuees U."/>
            <person name="Kumar T.K.A."/>
            <person name="Kuo A."/>
            <person name="LaButti K."/>
            <person name="Larrondo L.F."/>
            <person name="Lindquist E."/>
            <person name="Ling A."/>
            <person name="Lombard V."/>
            <person name="Lucas S."/>
            <person name="Lundell T."/>
            <person name="Martin R."/>
            <person name="McLaughlin D.J."/>
            <person name="Morgenstern I."/>
            <person name="Morin E."/>
            <person name="Murat C."/>
            <person name="Nagy L.G."/>
            <person name="Nolan M."/>
            <person name="Ohm R.A."/>
            <person name="Patyshakuliyeva A."/>
            <person name="Rokas A."/>
            <person name="Ruiz-Duenas F.J."/>
            <person name="Sabat G."/>
            <person name="Salamov A."/>
            <person name="Samejima M."/>
            <person name="Schmutz J."/>
            <person name="Slot J.C."/>
            <person name="St John F."/>
            <person name="Stenlid J."/>
            <person name="Sun H."/>
            <person name="Sun S."/>
            <person name="Syed K."/>
            <person name="Tsang A."/>
            <person name="Wiebenga A."/>
            <person name="Young D."/>
            <person name="Pisabarro A."/>
            <person name="Eastwood D.C."/>
            <person name="Martin F."/>
            <person name="Cullen D."/>
            <person name="Grigoriev I.V."/>
            <person name="Hibbett D.S."/>
        </authorList>
    </citation>
    <scope>NUCLEOTIDE SEQUENCE [LARGE SCALE GENOMIC DNA]</scope>
    <source>
        <strain evidence="1 2">DJM-731 SS1</strain>
    </source>
</reference>
<evidence type="ECO:0000313" key="1">
    <source>
        <dbReference type="EMBL" id="EJU00378.1"/>
    </source>
</evidence>
<organism evidence="1 2">
    <name type="scientific">Dacryopinax primogenitus (strain DJM 731)</name>
    <name type="common">Brown rot fungus</name>
    <dbReference type="NCBI Taxonomy" id="1858805"/>
    <lineage>
        <taxon>Eukaryota</taxon>
        <taxon>Fungi</taxon>
        <taxon>Dikarya</taxon>
        <taxon>Basidiomycota</taxon>
        <taxon>Agaricomycotina</taxon>
        <taxon>Dacrymycetes</taxon>
        <taxon>Dacrymycetales</taxon>
        <taxon>Dacrymycetaceae</taxon>
        <taxon>Dacryopinax</taxon>
    </lineage>
</organism>
<dbReference type="Proteomes" id="UP000030653">
    <property type="component" value="Unassembled WGS sequence"/>
</dbReference>
<dbReference type="RefSeq" id="XP_040627275.1">
    <property type="nucleotide sequence ID" value="XM_040776937.1"/>
</dbReference>
<sequence length="134" mass="14590">MPSATEPNLILDGYALDVVAWQRWIDFHPQVGGKRDLSTLLALTSHRVNSTPGGTKINLYPLHGEDVDGNEVVVGLLFVPPTSRGDGKETAEHKELMNRVLAGSSLKWSDLKWINAEALMDRDAGSWASGPRGT</sequence>
<proteinExistence type="predicted"/>
<dbReference type="AlphaFoldDB" id="M5G9B0"/>
<dbReference type="GeneID" id="63691999"/>
<name>M5G9B0_DACPD</name>